<keyword evidence="1" id="KW-1133">Transmembrane helix</keyword>
<dbReference type="PATRIC" id="fig|1123269.5.peg.2534"/>
<evidence type="ECO:0000313" key="2">
    <source>
        <dbReference type="EMBL" id="AHE54302.1"/>
    </source>
</evidence>
<dbReference type="HOGENOM" id="CLU_2755817_0_0_5"/>
<gene>
    <name evidence="2" type="ORF">NX02_13020</name>
</gene>
<dbReference type="Proteomes" id="UP000018851">
    <property type="component" value="Chromosome"/>
</dbReference>
<dbReference type="STRING" id="1123269.NX02_13020"/>
<name>W0ACM9_9SPHN</name>
<dbReference type="AlphaFoldDB" id="W0ACM9"/>
<keyword evidence="1" id="KW-0472">Membrane</keyword>
<keyword evidence="1" id="KW-0812">Transmembrane</keyword>
<protein>
    <submittedName>
        <fullName evidence="2">Uncharacterized protein</fullName>
    </submittedName>
</protein>
<feature type="transmembrane region" description="Helical" evidence="1">
    <location>
        <begin position="39"/>
        <end position="68"/>
    </location>
</feature>
<evidence type="ECO:0000256" key="1">
    <source>
        <dbReference type="SAM" id="Phobius"/>
    </source>
</evidence>
<dbReference type="EMBL" id="CP006644">
    <property type="protein sequence ID" value="AHE54302.1"/>
    <property type="molecule type" value="Genomic_DNA"/>
</dbReference>
<proteinExistence type="predicted"/>
<organism evidence="2 3">
    <name type="scientific">Sphingomonas sanxanigenens DSM 19645 = NX02</name>
    <dbReference type="NCBI Taxonomy" id="1123269"/>
    <lineage>
        <taxon>Bacteria</taxon>
        <taxon>Pseudomonadati</taxon>
        <taxon>Pseudomonadota</taxon>
        <taxon>Alphaproteobacteria</taxon>
        <taxon>Sphingomonadales</taxon>
        <taxon>Sphingomonadaceae</taxon>
        <taxon>Sphingomonas</taxon>
    </lineage>
</organism>
<sequence length="70" mass="7233">MLFSAISFPILSAILFALGFVIALLSSAGDPGVSAGMPILALTFFLFYALVIGAILGVPTAFVAVMALRR</sequence>
<keyword evidence="3" id="KW-1185">Reference proteome</keyword>
<reference evidence="2 3" key="1">
    <citation type="submission" date="2013-07" db="EMBL/GenBank/DDBJ databases">
        <title>Completed genome of Sphingomonas sanxanigenens NX02.</title>
        <authorList>
            <person name="Ma T."/>
            <person name="Huang H."/>
            <person name="Wu M."/>
            <person name="Li X."/>
            <person name="Li G."/>
        </authorList>
    </citation>
    <scope>NUCLEOTIDE SEQUENCE [LARGE SCALE GENOMIC DNA]</scope>
    <source>
        <strain evidence="2 3">NX02</strain>
    </source>
</reference>
<accession>W0ACM9</accession>
<dbReference type="KEGG" id="ssan:NX02_13020"/>
<evidence type="ECO:0000313" key="3">
    <source>
        <dbReference type="Proteomes" id="UP000018851"/>
    </source>
</evidence>